<dbReference type="GeneID" id="37081365"/>
<feature type="chain" id="PRO_5016253636" description="GPI anchored protein" evidence="2">
    <location>
        <begin position="31"/>
        <end position="351"/>
    </location>
</feature>
<dbReference type="EMBL" id="KZ821237">
    <property type="protein sequence ID" value="PYH44378.1"/>
    <property type="molecule type" value="Genomic_DNA"/>
</dbReference>
<evidence type="ECO:0000256" key="2">
    <source>
        <dbReference type="SAM" id="SignalP"/>
    </source>
</evidence>
<proteinExistence type="predicted"/>
<feature type="region of interest" description="Disordered" evidence="1">
    <location>
        <begin position="72"/>
        <end position="104"/>
    </location>
</feature>
<feature type="compositionally biased region" description="Polar residues" evidence="1">
    <location>
        <begin position="159"/>
        <end position="176"/>
    </location>
</feature>
<keyword evidence="4" id="KW-1185">Reference proteome</keyword>
<protein>
    <recommendedName>
        <fullName evidence="5">GPI anchored protein</fullName>
    </recommendedName>
</protein>
<keyword evidence="2" id="KW-0732">Signal</keyword>
<reference evidence="3 4" key="1">
    <citation type="submission" date="2016-12" db="EMBL/GenBank/DDBJ databases">
        <title>The genomes of Aspergillus section Nigri reveals drivers in fungal speciation.</title>
        <authorList>
            <consortium name="DOE Joint Genome Institute"/>
            <person name="Vesth T.C."/>
            <person name="Nybo J."/>
            <person name="Theobald S."/>
            <person name="Brandl J."/>
            <person name="Frisvad J.C."/>
            <person name="Nielsen K.F."/>
            <person name="Lyhne E.K."/>
            <person name="Kogle M.E."/>
            <person name="Kuo A."/>
            <person name="Riley R."/>
            <person name="Clum A."/>
            <person name="Nolan M."/>
            <person name="Lipzen A."/>
            <person name="Salamov A."/>
            <person name="Henrissat B."/>
            <person name="Wiebenga A."/>
            <person name="De Vries R.P."/>
            <person name="Grigoriev I.V."/>
            <person name="Mortensen U.H."/>
            <person name="Andersen M.R."/>
            <person name="Baker S.E."/>
        </authorList>
    </citation>
    <scope>NUCLEOTIDE SEQUENCE [LARGE SCALE GENOMIC DNA]</scope>
    <source>
        <strain evidence="3 4">JOP 1030-1</strain>
    </source>
</reference>
<organism evidence="3 4">
    <name type="scientific">Aspergillus saccharolyticus JOP 1030-1</name>
    <dbReference type="NCBI Taxonomy" id="1450539"/>
    <lineage>
        <taxon>Eukaryota</taxon>
        <taxon>Fungi</taxon>
        <taxon>Dikarya</taxon>
        <taxon>Ascomycota</taxon>
        <taxon>Pezizomycotina</taxon>
        <taxon>Eurotiomycetes</taxon>
        <taxon>Eurotiomycetidae</taxon>
        <taxon>Eurotiales</taxon>
        <taxon>Aspergillaceae</taxon>
        <taxon>Aspergillus</taxon>
        <taxon>Aspergillus subgen. Circumdati</taxon>
    </lineage>
</organism>
<dbReference type="RefSeq" id="XP_025430360.1">
    <property type="nucleotide sequence ID" value="XM_025580136.1"/>
</dbReference>
<accession>A0A318ZW63</accession>
<dbReference type="OrthoDB" id="4344543at2759"/>
<gene>
    <name evidence="3" type="ORF">BP01DRAFT_81438</name>
</gene>
<name>A0A318ZW63_9EURO</name>
<feature type="signal peptide" evidence="2">
    <location>
        <begin position="1"/>
        <end position="30"/>
    </location>
</feature>
<evidence type="ECO:0000313" key="3">
    <source>
        <dbReference type="EMBL" id="PYH44378.1"/>
    </source>
</evidence>
<feature type="region of interest" description="Disordered" evidence="1">
    <location>
        <begin position="154"/>
        <end position="176"/>
    </location>
</feature>
<dbReference type="AlphaFoldDB" id="A0A318ZW63"/>
<evidence type="ECO:0000256" key="1">
    <source>
        <dbReference type="SAM" id="MobiDB-lite"/>
    </source>
</evidence>
<evidence type="ECO:0008006" key="5">
    <source>
        <dbReference type="Google" id="ProtNLM"/>
    </source>
</evidence>
<evidence type="ECO:0000313" key="4">
    <source>
        <dbReference type="Proteomes" id="UP000248349"/>
    </source>
</evidence>
<dbReference type="Proteomes" id="UP000248349">
    <property type="component" value="Unassembled WGS sequence"/>
</dbReference>
<sequence>MMRSGFQKSGAIPFFALLIFSLLSLVPSLAKEWDYYSRPFAHIGYVRGEPRHTSRDKDGWVDVRSPFRIAGGQSKPWSVDDKRPAYLDSNSRPRQPPTDAPPRSSFEAAAILDSDSITYSVQYSSAFRRGVRALQALIIRKTDDSLAIHSFPAERDTASVDQSSPSRNSPYANSSAKMIPSHEEDLFLFIPIGSGDRTISDTTDLVRMPKWLLSCVWSSWQQACRVGNDYMDTVTGRDRFRDPAVTTSSNCSEIVKSEDSSQPRDSRREAHLKYALNSASATEKHEQAEARGSAALTQSIDALAQPSAAPTATTTAMEQLKVVEGQAEPGRVRSGSCMAIVLAIVAGVMWF</sequence>